<keyword evidence="1" id="KW-0813">Transport</keyword>
<keyword evidence="6" id="KW-0411">Iron-sulfur</keyword>
<evidence type="ECO:0000256" key="1">
    <source>
        <dbReference type="ARBA" id="ARBA00022448"/>
    </source>
</evidence>
<proteinExistence type="inferred from homology"/>
<dbReference type="PANTHER" id="PTHR37424">
    <property type="entry name" value="BACTERIOFERRITIN-ASSOCIATED FERREDOXIN"/>
    <property type="match status" value="1"/>
</dbReference>
<dbReference type="GO" id="GO:0046872">
    <property type="term" value="F:metal ion binding"/>
    <property type="evidence" value="ECO:0007669"/>
    <property type="project" value="UniProtKB-KW"/>
</dbReference>
<dbReference type="Gene3D" id="1.10.10.1100">
    <property type="entry name" value="BFD-like [2Fe-2S]-binding domain"/>
    <property type="match status" value="1"/>
</dbReference>
<evidence type="ECO:0000256" key="7">
    <source>
        <dbReference type="ARBA" id="ARBA00039386"/>
    </source>
</evidence>
<dbReference type="Pfam" id="PF04324">
    <property type="entry name" value="Fer2_BFD"/>
    <property type="match status" value="1"/>
</dbReference>
<dbReference type="Proteomes" id="UP000462435">
    <property type="component" value="Unassembled WGS sequence"/>
</dbReference>
<keyword evidence="4" id="KW-0249">Electron transport</keyword>
<reference evidence="11" key="1">
    <citation type="journal article" date="2020" name="MBio">
        <title>Horizontal gene transfer to a defensive symbiont with a reduced genome amongst a multipartite beetle microbiome.</title>
        <authorList>
            <person name="Waterworth S.C."/>
            <person name="Florez L.V."/>
            <person name="Rees E.R."/>
            <person name="Hertweck C."/>
            <person name="Kaltenpoth M."/>
            <person name="Kwan J.C."/>
        </authorList>
    </citation>
    <scope>NUCLEOTIDE SEQUENCE [LARGE SCALE GENOMIC DNA]</scope>
</reference>
<gene>
    <name evidence="10" type="primary">bfd</name>
    <name evidence="10" type="ORF">GAK35_04043</name>
</gene>
<accession>A0A7V8JSA0</accession>
<keyword evidence="3" id="KW-0479">Metal-binding</keyword>
<name>A0A7V8JSA0_9BURK</name>
<evidence type="ECO:0000259" key="9">
    <source>
        <dbReference type="Pfam" id="PF04324"/>
    </source>
</evidence>
<protein>
    <recommendedName>
        <fullName evidence="7">Bacterioferritin-associated ferredoxin</fullName>
    </recommendedName>
</protein>
<evidence type="ECO:0000256" key="3">
    <source>
        <dbReference type="ARBA" id="ARBA00022723"/>
    </source>
</evidence>
<dbReference type="InterPro" id="IPR007419">
    <property type="entry name" value="BFD-like_2Fe2S-bd_dom"/>
</dbReference>
<comment type="similarity">
    <text evidence="8">Belongs to the Bfd family.</text>
</comment>
<organism evidence="10 11">
    <name type="scientific">Herbaspirillum frisingense</name>
    <dbReference type="NCBI Taxonomy" id="92645"/>
    <lineage>
        <taxon>Bacteria</taxon>
        <taxon>Pseudomonadati</taxon>
        <taxon>Pseudomonadota</taxon>
        <taxon>Betaproteobacteria</taxon>
        <taxon>Burkholderiales</taxon>
        <taxon>Oxalobacteraceae</taxon>
        <taxon>Herbaspirillum</taxon>
    </lineage>
</organism>
<evidence type="ECO:0000256" key="8">
    <source>
        <dbReference type="ARBA" id="ARBA00046332"/>
    </source>
</evidence>
<evidence type="ECO:0000256" key="4">
    <source>
        <dbReference type="ARBA" id="ARBA00022982"/>
    </source>
</evidence>
<evidence type="ECO:0000256" key="5">
    <source>
        <dbReference type="ARBA" id="ARBA00023004"/>
    </source>
</evidence>
<keyword evidence="2" id="KW-0001">2Fe-2S</keyword>
<evidence type="ECO:0000313" key="11">
    <source>
        <dbReference type="Proteomes" id="UP000462435"/>
    </source>
</evidence>
<dbReference type="PANTHER" id="PTHR37424:SF1">
    <property type="entry name" value="BACTERIOFERRITIN-ASSOCIATED FERREDOXIN"/>
    <property type="match status" value="1"/>
</dbReference>
<sequence>MIVCVCNNISEGKIHQAVDAGMTSMAELRKQLGVGTCCGKCHSCAKHVLRECLNNANQTHQSARPMVFHPSMAAA</sequence>
<evidence type="ECO:0000313" key="10">
    <source>
        <dbReference type="EMBL" id="KAF1036544.1"/>
    </source>
</evidence>
<evidence type="ECO:0000256" key="6">
    <source>
        <dbReference type="ARBA" id="ARBA00023014"/>
    </source>
</evidence>
<feature type="domain" description="BFD-like [2Fe-2S]-binding" evidence="9">
    <location>
        <begin position="2"/>
        <end position="51"/>
    </location>
</feature>
<dbReference type="GO" id="GO:0051537">
    <property type="term" value="F:2 iron, 2 sulfur cluster binding"/>
    <property type="evidence" value="ECO:0007669"/>
    <property type="project" value="UniProtKB-KW"/>
</dbReference>
<dbReference type="AlphaFoldDB" id="A0A7V8JSA0"/>
<dbReference type="InterPro" id="IPR041854">
    <property type="entry name" value="BFD-like_2Fe2S-bd_dom_sf"/>
</dbReference>
<dbReference type="InterPro" id="IPR052371">
    <property type="entry name" value="BFD-associated_ferredoxin"/>
</dbReference>
<dbReference type="EMBL" id="WNDX01000196">
    <property type="protein sequence ID" value="KAF1036544.1"/>
    <property type="molecule type" value="Genomic_DNA"/>
</dbReference>
<comment type="caution">
    <text evidence="10">The sequence shown here is derived from an EMBL/GenBank/DDBJ whole genome shotgun (WGS) entry which is preliminary data.</text>
</comment>
<evidence type="ECO:0000256" key="2">
    <source>
        <dbReference type="ARBA" id="ARBA00022714"/>
    </source>
</evidence>
<keyword evidence="5" id="KW-0408">Iron</keyword>